<dbReference type="PRINTS" id="PR00385">
    <property type="entry name" value="P450"/>
</dbReference>
<dbReference type="EMBL" id="CH940650">
    <property type="protein sequence ID" value="KRF83824.1"/>
    <property type="molecule type" value="Genomic_DNA"/>
</dbReference>
<evidence type="ECO:0000256" key="10">
    <source>
        <dbReference type="ARBA" id="ARBA00023002"/>
    </source>
</evidence>
<evidence type="ECO:0000313" key="19">
    <source>
        <dbReference type="Proteomes" id="UP000008792"/>
    </source>
</evidence>
<reference evidence="17 19" key="1">
    <citation type="journal article" date="2007" name="Nature">
        <title>Evolution of genes and genomes on the Drosophila phylogeny.</title>
        <authorList>
            <consortium name="Drosophila 12 Genomes Consortium"/>
            <person name="Clark A.G."/>
            <person name="Eisen M.B."/>
            <person name="Smith D.R."/>
            <person name="Bergman C.M."/>
            <person name="Oliver B."/>
            <person name="Markow T.A."/>
            <person name="Kaufman T.C."/>
            <person name="Kellis M."/>
            <person name="Gelbart W."/>
            <person name="Iyer V.N."/>
            <person name="Pollard D.A."/>
            <person name="Sackton T.B."/>
            <person name="Larracuente A.M."/>
            <person name="Singh N.D."/>
            <person name="Abad J.P."/>
            <person name="Abt D.N."/>
            <person name="Adryan B."/>
            <person name="Aguade M."/>
            <person name="Akashi H."/>
            <person name="Anderson W.W."/>
            <person name="Aquadro C.F."/>
            <person name="Ardell D.H."/>
            <person name="Arguello R."/>
            <person name="Artieri C.G."/>
            <person name="Barbash D.A."/>
            <person name="Barker D."/>
            <person name="Barsanti P."/>
            <person name="Batterham P."/>
            <person name="Batzoglou S."/>
            <person name="Begun D."/>
            <person name="Bhutkar A."/>
            <person name="Blanco E."/>
            <person name="Bosak S.A."/>
            <person name="Bradley R.K."/>
            <person name="Brand A.D."/>
            <person name="Brent M.R."/>
            <person name="Brooks A.N."/>
            <person name="Brown R.H."/>
            <person name="Butlin R.K."/>
            <person name="Caggese C."/>
            <person name="Calvi B.R."/>
            <person name="Bernardo de Carvalho A."/>
            <person name="Caspi A."/>
            <person name="Castrezana S."/>
            <person name="Celniker S.E."/>
            <person name="Chang J.L."/>
            <person name="Chapple C."/>
            <person name="Chatterji S."/>
            <person name="Chinwalla A."/>
            <person name="Civetta A."/>
            <person name="Clifton S.W."/>
            <person name="Comeron J.M."/>
            <person name="Costello J.C."/>
            <person name="Coyne J.A."/>
            <person name="Daub J."/>
            <person name="David R.G."/>
            <person name="Delcher A.L."/>
            <person name="Delehaunty K."/>
            <person name="Do C.B."/>
            <person name="Ebling H."/>
            <person name="Edwards K."/>
            <person name="Eickbush T."/>
            <person name="Evans J.D."/>
            <person name="Filipski A."/>
            <person name="Findeiss S."/>
            <person name="Freyhult E."/>
            <person name="Fulton L."/>
            <person name="Fulton R."/>
            <person name="Garcia A.C."/>
            <person name="Gardiner A."/>
            <person name="Garfield D.A."/>
            <person name="Garvin B.E."/>
            <person name="Gibson G."/>
            <person name="Gilbert D."/>
            <person name="Gnerre S."/>
            <person name="Godfrey J."/>
            <person name="Good R."/>
            <person name="Gotea V."/>
            <person name="Gravely B."/>
            <person name="Greenberg A.J."/>
            <person name="Griffiths-Jones S."/>
            <person name="Gross S."/>
            <person name="Guigo R."/>
            <person name="Gustafson E.A."/>
            <person name="Haerty W."/>
            <person name="Hahn M.W."/>
            <person name="Halligan D.L."/>
            <person name="Halpern A.L."/>
            <person name="Halter G.M."/>
            <person name="Han M.V."/>
            <person name="Heger A."/>
            <person name="Hillier L."/>
            <person name="Hinrichs A.S."/>
            <person name="Holmes I."/>
            <person name="Hoskins R.A."/>
            <person name="Hubisz M.J."/>
            <person name="Hultmark D."/>
            <person name="Huntley M.A."/>
            <person name="Jaffe D.B."/>
            <person name="Jagadeeshan S."/>
            <person name="Jeck W.R."/>
            <person name="Johnson J."/>
            <person name="Jones C.D."/>
            <person name="Jordan W.C."/>
            <person name="Karpen G.H."/>
            <person name="Kataoka E."/>
            <person name="Keightley P.D."/>
            <person name="Kheradpour P."/>
            <person name="Kirkness E.F."/>
            <person name="Koerich L.B."/>
            <person name="Kristiansen K."/>
            <person name="Kudrna D."/>
            <person name="Kulathinal R.J."/>
            <person name="Kumar S."/>
            <person name="Kwok R."/>
            <person name="Lander E."/>
            <person name="Langley C.H."/>
            <person name="Lapoint R."/>
            <person name="Lazzaro B.P."/>
            <person name="Lee S.J."/>
            <person name="Levesque L."/>
            <person name="Li R."/>
            <person name="Lin C.F."/>
            <person name="Lin M.F."/>
            <person name="Lindblad-Toh K."/>
            <person name="Llopart A."/>
            <person name="Long M."/>
            <person name="Low L."/>
            <person name="Lozovsky E."/>
            <person name="Lu J."/>
            <person name="Luo M."/>
            <person name="Machado C.A."/>
            <person name="Makalowski W."/>
            <person name="Marzo M."/>
            <person name="Matsuda M."/>
            <person name="Matzkin L."/>
            <person name="McAllister B."/>
            <person name="McBride C.S."/>
            <person name="McKernan B."/>
            <person name="McKernan K."/>
            <person name="Mendez-Lago M."/>
            <person name="Minx P."/>
            <person name="Mollenhauer M.U."/>
            <person name="Montooth K."/>
            <person name="Mount S.M."/>
            <person name="Mu X."/>
            <person name="Myers E."/>
            <person name="Negre B."/>
            <person name="Newfeld S."/>
            <person name="Nielsen R."/>
            <person name="Noor M.A."/>
            <person name="O'Grady P."/>
            <person name="Pachter L."/>
            <person name="Papaceit M."/>
            <person name="Parisi M.J."/>
            <person name="Parisi M."/>
            <person name="Parts L."/>
            <person name="Pedersen J.S."/>
            <person name="Pesole G."/>
            <person name="Phillippy A.M."/>
            <person name="Ponting C.P."/>
            <person name="Pop M."/>
            <person name="Porcelli D."/>
            <person name="Powell J.R."/>
            <person name="Prohaska S."/>
            <person name="Pruitt K."/>
            <person name="Puig M."/>
            <person name="Quesneville H."/>
            <person name="Ram K.R."/>
            <person name="Rand D."/>
            <person name="Rasmussen M.D."/>
            <person name="Reed L.K."/>
            <person name="Reenan R."/>
            <person name="Reily A."/>
            <person name="Remington K.A."/>
            <person name="Rieger T.T."/>
            <person name="Ritchie M.G."/>
            <person name="Robin C."/>
            <person name="Rogers Y.H."/>
            <person name="Rohde C."/>
            <person name="Rozas J."/>
            <person name="Rubenfield M.J."/>
            <person name="Ruiz A."/>
            <person name="Russo S."/>
            <person name="Salzberg S.L."/>
            <person name="Sanchez-Gracia A."/>
            <person name="Saranga D.J."/>
            <person name="Sato H."/>
            <person name="Schaeffer S.W."/>
            <person name="Schatz M.C."/>
            <person name="Schlenke T."/>
            <person name="Schwartz R."/>
            <person name="Segarra C."/>
            <person name="Singh R.S."/>
            <person name="Sirot L."/>
            <person name="Sirota M."/>
            <person name="Sisneros N.B."/>
            <person name="Smith C.D."/>
            <person name="Smith T.F."/>
            <person name="Spieth J."/>
            <person name="Stage D.E."/>
            <person name="Stark A."/>
            <person name="Stephan W."/>
            <person name="Strausberg R.L."/>
            <person name="Strempel S."/>
            <person name="Sturgill D."/>
            <person name="Sutton G."/>
            <person name="Sutton G.G."/>
            <person name="Tao W."/>
            <person name="Teichmann S."/>
            <person name="Tobari Y.N."/>
            <person name="Tomimura Y."/>
            <person name="Tsolas J.M."/>
            <person name="Valente V.L."/>
            <person name="Venter E."/>
            <person name="Venter J.C."/>
            <person name="Vicario S."/>
            <person name="Vieira F.G."/>
            <person name="Vilella A.J."/>
            <person name="Villasante A."/>
            <person name="Walenz B."/>
            <person name="Wang J."/>
            <person name="Wasserman M."/>
            <person name="Watts T."/>
            <person name="Wilson D."/>
            <person name="Wilson R.K."/>
            <person name="Wing R.A."/>
            <person name="Wolfner M.F."/>
            <person name="Wong A."/>
            <person name="Wong G.K."/>
            <person name="Wu C.I."/>
            <person name="Wu G."/>
            <person name="Yamamoto D."/>
            <person name="Yang H.P."/>
            <person name="Yang S.P."/>
            <person name="Yorke J.A."/>
            <person name="Yoshida K."/>
            <person name="Zdobnov E."/>
            <person name="Zhang P."/>
            <person name="Zhang Y."/>
            <person name="Zimin A.V."/>
            <person name="Baldwin J."/>
            <person name="Abdouelleil A."/>
            <person name="Abdulkadir J."/>
            <person name="Abebe A."/>
            <person name="Abera B."/>
            <person name="Abreu J."/>
            <person name="Acer S.C."/>
            <person name="Aftuck L."/>
            <person name="Alexander A."/>
            <person name="An P."/>
            <person name="Anderson E."/>
            <person name="Anderson S."/>
            <person name="Arachi H."/>
            <person name="Azer M."/>
            <person name="Bachantsang P."/>
            <person name="Barry A."/>
            <person name="Bayul T."/>
            <person name="Berlin A."/>
            <person name="Bessette D."/>
            <person name="Bloom T."/>
            <person name="Blye J."/>
            <person name="Boguslavskiy L."/>
            <person name="Bonnet C."/>
            <person name="Boukhgalter B."/>
            <person name="Bourzgui I."/>
            <person name="Brown A."/>
            <person name="Cahill P."/>
            <person name="Channer S."/>
            <person name="Cheshatsang Y."/>
            <person name="Chuda L."/>
            <person name="Citroen M."/>
            <person name="Collymore A."/>
            <person name="Cooke P."/>
            <person name="Costello M."/>
            <person name="D'Aco K."/>
            <person name="Daza R."/>
            <person name="De Haan G."/>
            <person name="DeGray S."/>
            <person name="DeMaso C."/>
            <person name="Dhargay N."/>
            <person name="Dooley K."/>
            <person name="Dooley E."/>
            <person name="Doricent M."/>
            <person name="Dorje P."/>
            <person name="Dorjee K."/>
            <person name="Dupes A."/>
            <person name="Elong R."/>
            <person name="Falk J."/>
            <person name="Farina A."/>
            <person name="Faro S."/>
            <person name="Ferguson D."/>
            <person name="Fisher S."/>
            <person name="Foley C.D."/>
            <person name="Franke A."/>
            <person name="Friedrich D."/>
            <person name="Gadbois L."/>
            <person name="Gearin G."/>
            <person name="Gearin C.R."/>
            <person name="Giannoukos G."/>
            <person name="Goode T."/>
            <person name="Graham J."/>
            <person name="Grandbois E."/>
            <person name="Grewal S."/>
            <person name="Gyaltsen K."/>
            <person name="Hafez N."/>
            <person name="Hagos B."/>
            <person name="Hall J."/>
            <person name="Henson C."/>
            <person name="Hollinger A."/>
            <person name="Honan T."/>
            <person name="Huard M.D."/>
            <person name="Hughes L."/>
            <person name="Hurhula B."/>
            <person name="Husby M.E."/>
            <person name="Kamat A."/>
            <person name="Kanga B."/>
            <person name="Kashin S."/>
            <person name="Khazanovich D."/>
            <person name="Kisner P."/>
            <person name="Lance K."/>
            <person name="Lara M."/>
            <person name="Lee W."/>
            <person name="Lennon N."/>
            <person name="Letendre F."/>
            <person name="LeVine R."/>
            <person name="Lipovsky A."/>
            <person name="Liu X."/>
            <person name="Liu J."/>
            <person name="Liu S."/>
            <person name="Lokyitsang T."/>
            <person name="Lokyitsang Y."/>
            <person name="Lubonja R."/>
            <person name="Lui A."/>
            <person name="MacDonald P."/>
            <person name="Magnisalis V."/>
            <person name="Maru K."/>
            <person name="Matthews C."/>
            <person name="McCusker W."/>
            <person name="McDonough S."/>
            <person name="Mehta T."/>
            <person name="Meldrim J."/>
            <person name="Meneus L."/>
            <person name="Mihai O."/>
            <person name="Mihalev A."/>
            <person name="Mihova T."/>
            <person name="Mittelman R."/>
            <person name="Mlenga V."/>
            <person name="Montmayeur A."/>
            <person name="Mulrain L."/>
            <person name="Navidi A."/>
            <person name="Naylor J."/>
            <person name="Negash T."/>
            <person name="Nguyen T."/>
            <person name="Nguyen N."/>
            <person name="Nicol R."/>
            <person name="Norbu C."/>
            <person name="Norbu N."/>
            <person name="Novod N."/>
            <person name="O'Neill B."/>
            <person name="Osman S."/>
            <person name="Markiewicz E."/>
            <person name="Oyono O.L."/>
            <person name="Patti C."/>
            <person name="Phunkhang P."/>
            <person name="Pierre F."/>
            <person name="Priest M."/>
            <person name="Raghuraman S."/>
            <person name="Rege F."/>
            <person name="Reyes R."/>
            <person name="Rise C."/>
            <person name="Rogov P."/>
            <person name="Ross K."/>
            <person name="Ryan E."/>
            <person name="Settipalli S."/>
            <person name="Shea T."/>
            <person name="Sherpa N."/>
            <person name="Shi L."/>
            <person name="Shih D."/>
            <person name="Sparrow T."/>
            <person name="Spaulding J."/>
            <person name="Stalker J."/>
            <person name="Stange-Thomann N."/>
            <person name="Stavropoulos S."/>
            <person name="Stone C."/>
            <person name="Strader C."/>
            <person name="Tesfaye S."/>
            <person name="Thomson T."/>
            <person name="Thoulutsang Y."/>
            <person name="Thoulutsang D."/>
            <person name="Topham K."/>
            <person name="Topping I."/>
            <person name="Tsamla T."/>
            <person name="Vassiliev H."/>
            <person name="Vo A."/>
            <person name="Wangchuk T."/>
            <person name="Wangdi T."/>
            <person name="Weiand M."/>
            <person name="Wilkinson J."/>
            <person name="Wilson A."/>
            <person name="Yadav S."/>
            <person name="Young G."/>
            <person name="Yu Q."/>
            <person name="Zembek L."/>
            <person name="Zhong D."/>
            <person name="Zimmer A."/>
            <person name="Zwirko Z."/>
            <person name="Jaffe D.B."/>
            <person name="Alvarez P."/>
            <person name="Brockman W."/>
            <person name="Butler J."/>
            <person name="Chin C."/>
            <person name="Gnerre S."/>
            <person name="Grabherr M."/>
            <person name="Kleber M."/>
            <person name="Mauceli E."/>
            <person name="MacCallum I."/>
        </authorList>
    </citation>
    <scope>NUCLEOTIDE SEQUENCE [LARGE SCALE GENOMIC DNA]</scope>
    <source>
        <strain evidence="17">TSC#15010-1051.87</strain>
        <strain evidence="19">Tucson 15010-1051.87</strain>
    </source>
</reference>
<feature type="transmembrane region" description="Helical" evidence="16">
    <location>
        <begin position="6"/>
        <end position="24"/>
    </location>
</feature>
<dbReference type="InParanoid" id="B4M0L7"/>
<dbReference type="GO" id="GO:0004497">
    <property type="term" value="F:monooxygenase activity"/>
    <property type="evidence" value="ECO:0007669"/>
    <property type="project" value="UniProtKB-KW"/>
</dbReference>
<dbReference type="PRINTS" id="PR00465">
    <property type="entry name" value="EP450IV"/>
</dbReference>
<reference evidence="17" key="3">
    <citation type="submission" date="2008-06" db="EMBL/GenBank/DDBJ databases">
        <authorList>
            <consortium name="FlyBase"/>
        </authorList>
    </citation>
    <scope>NUCLEOTIDE SEQUENCE</scope>
    <source>
        <strain evidence="17">TSC#15010-1051.87</strain>
    </source>
</reference>
<evidence type="ECO:0000256" key="13">
    <source>
        <dbReference type="ARBA" id="ARBA00023136"/>
    </source>
</evidence>
<dbReference type="EMBL" id="CH940650">
    <property type="protein sequence ID" value="EDW68396.1"/>
    <property type="molecule type" value="Genomic_DNA"/>
</dbReference>
<evidence type="ECO:0000256" key="14">
    <source>
        <dbReference type="PIRSR" id="PIRSR602403-1"/>
    </source>
</evidence>
<dbReference type="InterPro" id="IPR050476">
    <property type="entry name" value="Insect_CytP450_Detox"/>
</dbReference>
<sequence>MVLVTITLLVLAASLGYVFLIWNYSYWRKRNVPGPSPAILTGNYPNMIKMKQHAIQDLNEIYCKYKQQYDAVGIYSSRSPQLLVVSPELAHRVFVSDFKHFHDNELANLVDEKSDFIVGNNIFTLTGDNWKERRADITPGLTNSRIKSVYPVTNQVCKKMNEFIRKQIRSAAPDGLNGKDISLCFTTEMVTDCVLGLSAQSFTDNPTPVMGKIKDMFQQSWSLLLNFVAISFIPSLSKINKLRIVPKHVEAFFVDFMQVAIDTRHAQRAAGLQSDRVDFLDYILQLAKKRSLNTRQVTAQSMTFLLDGFETTASVLAHTLLLLGRNAEAQQRLREELQSHLNDEGFVAFDKLVELPYLDACVHECLRLFPPLPISNKLCTRTIELSNRNGPNFTIEKGTTVLVPHSCFMLDEDYFPNAQEFQPDRFLEPNAIKMYRERGIFMAFGDGPRICIGMRFALAQIKAALVEIITNFDVKVNPKTRKDNMYDPLGFISSLNGGIWLDFSARQ</sequence>
<dbReference type="OMA" id="CKKMNEF"/>
<dbReference type="HOGENOM" id="CLU_001570_5_2_1"/>
<evidence type="ECO:0000256" key="8">
    <source>
        <dbReference type="ARBA" id="ARBA00022824"/>
    </source>
</evidence>
<dbReference type="Proteomes" id="UP000008792">
    <property type="component" value="Unassembled WGS sequence"/>
</dbReference>
<dbReference type="SMR" id="B4M0L7"/>
<keyword evidence="7 14" id="KW-0479">Metal-binding</keyword>
<feature type="binding site" description="axial binding residue" evidence="14">
    <location>
        <position position="451"/>
    </location>
    <ligand>
        <name>heme</name>
        <dbReference type="ChEBI" id="CHEBI:30413"/>
    </ligand>
    <ligandPart>
        <name>Fe</name>
        <dbReference type="ChEBI" id="CHEBI:18248"/>
    </ligandPart>
</feature>
<comment type="similarity">
    <text evidence="5 15">Belongs to the cytochrome P450 family.</text>
</comment>
<dbReference type="GO" id="GO:0005506">
    <property type="term" value="F:iron ion binding"/>
    <property type="evidence" value="ECO:0007669"/>
    <property type="project" value="InterPro"/>
</dbReference>
<evidence type="ECO:0000256" key="2">
    <source>
        <dbReference type="ARBA" id="ARBA00003690"/>
    </source>
</evidence>
<evidence type="ECO:0000313" key="18">
    <source>
        <dbReference type="EMBL" id="KRF83824.1"/>
    </source>
</evidence>
<evidence type="ECO:0000256" key="7">
    <source>
        <dbReference type="ARBA" id="ARBA00022723"/>
    </source>
</evidence>
<evidence type="ECO:0000256" key="1">
    <source>
        <dbReference type="ARBA" id="ARBA00001971"/>
    </source>
</evidence>
<reference evidence="17" key="2">
    <citation type="journal article" date="2008" name="Bioinformatics">
        <title>Assembly reconciliation.</title>
        <authorList>
            <person name="Zimin A.V."/>
            <person name="Smith D.R."/>
            <person name="Sutton G."/>
            <person name="Yorke J.A."/>
        </authorList>
    </citation>
    <scope>NUCLEOTIDE SEQUENCE</scope>
    <source>
        <strain evidence="17">TSC#15010-1051.87</strain>
    </source>
</reference>
<evidence type="ECO:0000313" key="17">
    <source>
        <dbReference type="EMBL" id="EDW68396.1"/>
    </source>
</evidence>
<dbReference type="AlphaFoldDB" id="B4M0L7"/>
<accession>B4M0L7</accession>
<evidence type="ECO:0000256" key="9">
    <source>
        <dbReference type="ARBA" id="ARBA00022848"/>
    </source>
</evidence>
<evidence type="ECO:0000256" key="6">
    <source>
        <dbReference type="ARBA" id="ARBA00022617"/>
    </source>
</evidence>
<evidence type="ECO:0000256" key="12">
    <source>
        <dbReference type="ARBA" id="ARBA00023033"/>
    </source>
</evidence>
<proteinExistence type="inferred from homology"/>
<dbReference type="InterPro" id="IPR002403">
    <property type="entry name" value="Cyt_P450_E_grp-IV"/>
</dbReference>
<dbReference type="CDD" id="cd11056">
    <property type="entry name" value="CYP6-like"/>
    <property type="match status" value="1"/>
</dbReference>
<dbReference type="InterPro" id="IPR017972">
    <property type="entry name" value="Cyt_P450_CS"/>
</dbReference>
<keyword evidence="8" id="KW-0256">Endoplasmic reticulum</keyword>
<dbReference type="SUPFAM" id="SSF48264">
    <property type="entry name" value="Cytochrome P450"/>
    <property type="match status" value="1"/>
</dbReference>
<protein>
    <submittedName>
        <fullName evidence="17">Uncharacterized protein, isoform A</fullName>
    </submittedName>
    <submittedName>
        <fullName evidence="18">Uncharacterized protein, isoform C</fullName>
        <ecNumber evidence="17 18">1.14.-.-</ecNumber>
    </submittedName>
</protein>
<gene>
    <name evidence="17" type="primary">Dvir\GJ22559</name>
    <name evidence="17" type="ORF">Dvir_GJ22559</name>
</gene>
<dbReference type="PANTHER" id="PTHR24292">
    <property type="entry name" value="CYTOCHROME P450"/>
    <property type="match status" value="1"/>
</dbReference>
<keyword evidence="9" id="KW-0492">Microsome</keyword>
<name>B4M0L7_DROVI</name>
<keyword evidence="13 16" id="KW-0472">Membrane</keyword>
<dbReference type="KEGG" id="dvi:6629584"/>
<dbReference type="Pfam" id="PF00067">
    <property type="entry name" value="p450"/>
    <property type="match status" value="1"/>
</dbReference>
<keyword evidence="16" id="KW-0812">Transmembrane</keyword>
<dbReference type="GO" id="GO:0020037">
    <property type="term" value="F:heme binding"/>
    <property type="evidence" value="ECO:0007669"/>
    <property type="project" value="InterPro"/>
</dbReference>
<comment type="function">
    <text evidence="2">May be involved in the metabolism of insect hormones and in the breakdown of synthetic insecticides.</text>
</comment>
<evidence type="ECO:0000256" key="16">
    <source>
        <dbReference type="SAM" id="Phobius"/>
    </source>
</evidence>
<keyword evidence="6 14" id="KW-0349">Heme</keyword>
<evidence type="ECO:0000256" key="5">
    <source>
        <dbReference type="ARBA" id="ARBA00010617"/>
    </source>
</evidence>
<keyword evidence="12 15" id="KW-0503">Monooxygenase</keyword>
<dbReference type="EC" id="1.14.-.-" evidence="17 18"/>
<organism evidence="17 19">
    <name type="scientific">Drosophila virilis</name>
    <name type="common">Fruit fly</name>
    <dbReference type="NCBI Taxonomy" id="7244"/>
    <lineage>
        <taxon>Eukaryota</taxon>
        <taxon>Metazoa</taxon>
        <taxon>Ecdysozoa</taxon>
        <taxon>Arthropoda</taxon>
        <taxon>Hexapoda</taxon>
        <taxon>Insecta</taxon>
        <taxon>Pterygota</taxon>
        <taxon>Neoptera</taxon>
        <taxon>Endopterygota</taxon>
        <taxon>Diptera</taxon>
        <taxon>Brachycera</taxon>
        <taxon>Muscomorpha</taxon>
        <taxon>Ephydroidea</taxon>
        <taxon>Drosophilidae</taxon>
        <taxon>Drosophila</taxon>
    </lineage>
</organism>
<dbReference type="InterPro" id="IPR036396">
    <property type="entry name" value="Cyt_P450_sf"/>
</dbReference>
<keyword evidence="16" id="KW-1133">Transmembrane helix</keyword>
<dbReference type="FunFam" id="1.10.630.10:FF:000182">
    <property type="entry name" value="Cytochrome P450 3A4"/>
    <property type="match status" value="1"/>
</dbReference>
<dbReference type="STRING" id="7244.B4M0L7"/>
<keyword evidence="11 14" id="KW-0408">Iron</keyword>
<comment type="subcellular location">
    <subcellularLocation>
        <location evidence="4">Endoplasmic reticulum membrane</location>
        <topology evidence="4">Peripheral membrane protein</topology>
    </subcellularLocation>
    <subcellularLocation>
        <location evidence="3">Microsome membrane</location>
        <topology evidence="3">Peripheral membrane protein</topology>
    </subcellularLocation>
</comment>
<comment type="cofactor">
    <cofactor evidence="1 14">
        <name>heme</name>
        <dbReference type="ChEBI" id="CHEBI:30413"/>
    </cofactor>
</comment>
<dbReference type="eggNOG" id="KOG0158">
    <property type="taxonomic scope" value="Eukaryota"/>
</dbReference>
<dbReference type="PANTHER" id="PTHR24292:SF84">
    <property type="entry name" value="CYTOCHROME P450 28A5-RELATED"/>
    <property type="match status" value="1"/>
</dbReference>
<dbReference type="GO" id="GO:0005789">
    <property type="term" value="C:endoplasmic reticulum membrane"/>
    <property type="evidence" value="ECO:0007669"/>
    <property type="project" value="UniProtKB-SubCell"/>
</dbReference>
<dbReference type="Gene3D" id="1.10.630.10">
    <property type="entry name" value="Cytochrome P450"/>
    <property type="match status" value="1"/>
</dbReference>
<evidence type="ECO:0000256" key="15">
    <source>
        <dbReference type="RuleBase" id="RU000461"/>
    </source>
</evidence>
<evidence type="ECO:0000256" key="4">
    <source>
        <dbReference type="ARBA" id="ARBA00004406"/>
    </source>
</evidence>
<dbReference type="OrthoDB" id="2789670at2759"/>
<evidence type="ECO:0000256" key="3">
    <source>
        <dbReference type="ARBA" id="ARBA00004174"/>
    </source>
</evidence>
<evidence type="ECO:0000256" key="11">
    <source>
        <dbReference type="ARBA" id="ARBA00023004"/>
    </source>
</evidence>
<keyword evidence="10 15" id="KW-0560">Oxidoreductase</keyword>
<keyword evidence="19" id="KW-1185">Reference proteome</keyword>
<dbReference type="InterPro" id="IPR001128">
    <property type="entry name" value="Cyt_P450"/>
</dbReference>
<dbReference type="PROSITE" id="PS00086">
    <property type="entry name" value="CYTOCHROME_P450"/>
    <property type="match status" value="1"/>
</dbReference>
<dbReference type="GO" id="GO:0016705">
    <property type="term" value="F:oxidoreductase activity, acting on paired donors, with incorporation or reduction of molecular oxygen"/>
    <property type="evidence" value="ECO:0007669"/>
    <property type="project" value="InterPro"/>
</dbReference>